<evidence type="ECO:0000256" key="1">
    <source>
        <dbReference type="SAM" id="Phobius"/>
    </source>
</evidence>
<keyword evidence="1" id="KW-0472">Membrane</keyword>
<proteinExistence type="predicted"/>
<keyword evidence="1" id="KW-1133">Transmembrane helix</keyword>
<dbReference type="EMBL" id="MN739578">
    <property type="protein sequence ID" value="QHT14040.1"/>
    <property type="molecule type" value="Genomic_DNA"/>
</dbReference>
<feature type="transmembrane region" description="Helical" evidence="1">
    <location>
        <begin position="31"/>
        <end position="53"/>
    </location>
</feature>
<sequence>MHWIFSLYVAFLFFILTPAILVRLPPKAGKFTVAGFHAVVFALVLHFTGKIVWNFSRGLEGFQEGLNQTQALATGSSTKKGGIAWEHCKENKGAITAGTCVIGDKMKYKYKPNTGGDWAPLAYDTCKDNSTKSKCEL</sequence>
<protein>
    <submittedName>
        <fullName evidence="2">Uncharacterized protein</fullName>
    </submittedName>
</protein>
<keyword evidence="1" id="KW-0812">Transmembrane</keyword>
<evidence type="ECO:0000313" key="2">
    <source>
        <dbReference type="EMBL" id="QHT14040.1"/>
    </source>
</evidence>
<name>A0A6C0DCC8_9ZZZZ</name>
<dbReference type="AlphaFoldDB" id="A0A6C0DCC8"/>
<reference evidence="2" key="1">
    <citation type="journal article" date="2020" name="Nature">
        <title>Giant virus diversity and host interactions through global metagenomics.</title>
        <authorList>
            <person name="Schulz F."/>
            <person name="Roux S."/>
            <person name="Paez-Espino D."/>
            <person name="Jungbluth S."/>
            <person name="Walsh D.A."/>
            <person name="Denef V.J."/>
            <person name="McMahon K.D."/>
            <person name="Konstantinidis K.T."/>
            <person name="Eloe-Fadrosh E.A."/>
            <person name="Kyrpides N.C."/>
            <person name="Woyke T."/>
        </authorList>
    </citation>
    <scope>NUCLEOTIDE SEQUENCE</scope>
    <source>
        <strain evidence="2">GVMAG-M-3300023174-134</strain>
    </source>
</reference>
<accession>A0A6C0DCC8</accession>
<organism evidence="2">
    <name type="scientific">viral metagenome</name>
    <dbReference type="NCBI Taxonomy" id="1070528"/>
    <lineage>
        <taxon>unclassified sequences</taxon>
        <taxon>metagenomes</taxon>
        <taxon>organismal metagenomes</taxon>
    </lineage>
</organism>